<name>A0ACB9G706_CICIN</name>
<organism evidence="1 2">
    <name type="scientific">Cichorium intybus</name>
    <name type="common">Chicory</name>
    <dbReference type="NCBI Taxonomy" id="13427"/>
    <lineage>
        <taxon>Eukaryota</taxon>
        <taxon>Viridiplantae</taxon>
        <taxon>Streptophyta</taxon>
        <taxon>Embryophyta</taxon>
        <taxon>Tracheophyta</taxon>
        <taxon>Spermatophyta</taxon>
        <taxon>Magnoliopsida</taxon>
        <taxon>eudicotyledons</taxon>
        <taxon>Gunneridae</taxon>
        <taxon>Pentapetalae</taxon>
        <taxon>asterids</taxon>
        <taxon>campanulids</taxon>
        <taxon>Asterales</taxon>
        <taxon>Asteraceae</taxon>
        <taxon>Cichorioideae</taxon>
        <taxon>Cichorieae</taxon>
        <taxon>Cichoriinae</taxon>
        <taxon>Cichorium</taxon>
    </lineage>
</organism>
<gene>
    <name evidence="1" type="ORF">L2E82_08789</name>
</gene>
<sequence length="1268" mass="144691">MCPPGYTPLANDGDNSEGEKSVHMEKKFNTVKNLDAVSHVDGGNNDSSQTITRSLIRGDDIMEPHASGPSGNCGQKMEDIDIIGHMMGYKTTKETKLEVVDDVLVRQLWGNSRYQFACSGSVGASGGILCVWNPDIFLKKQMAASDYFVILEGFWKPTNTNLMVISVYAPQELSEKKMLWDYLSQIILKWRGEVIVMGDFNEVRVEAERFGSTFHPSGPRFFNNFIAMTGLVDIPLGGYSFTWTHSTSGKMSKLDRFLVSEGLLDLCPHISGLILEKHLSDHRPILLRESVLDYGSTPFRFYNSWLHNGDLEKIVSDSWANDGVTDKSAMVRLKNKLKALKNRLKDWAKEMRSQKIGDKMLLKEKLRDLDKRVDDGEGDVLKERGEIMSKILDLDKQEAADLAQKAKVKWAIEGDENSKFFHGIINKSRRQLAIRGVFSNGDWLDRPNQVKKEFLTHFATRFSKPDAFRLQCDMEFPKRLSEDQSKFIQGEVTSEEVKQAVWDCRAEKSPGPDGFTFEFIKRFWELLKDLVGEAVQEFFRTGIFPVGCNSSFIALIPKVADAKFVKDFRPISLIGAQYKIITKILANRLKLVIGDLISEEQSAFVHGRQILDGPLILNEVLSWCKIKKKKAMVFKVDFEKAYDSVRWDFLEDILGRYGFGTKWCRWIRGCLKTARGSVLVNGSPTEEFQFYKGLRQGDPLSPFLFILVMETLHLSFLRTIVRGVFTPLTVGSGCTLSHLFYADDAVFIGDWKEENFTNIVSILRCFHLASGLKINIQKSKMLGVGVTFTEVERVAALVGCAAIKTPFTYLGVLVGGSMSRASAWEEVEKKVNDRLSKWKLKTLSVGGRLTLLKTVLGSIPNYYLSLFKAPVGVIKRLENLRSRFFRGVEGTKTKNAWIGWNKVCAGKEKGGLGVGSYFALNRALLFKWIWRFKNNPRAMWVKVVKAIHGEDGLLGNCDVSKIASVWRDVVISTRDLTNNGIDLMGFCKKRIGDGMDTLFWKDNWLGETYFMRRFHRLYNLEENKNATVASKCTGWWGDSFRRLPMGGMEEEQKGELDRIMKDVYISNNRDIWLWDLVTDGSFSVSSTRRCIDDVINGGTGVPTRWIKMIPIKINVFTWKMMLNGLPTRWNMSTRGIDLESILCPVCGVKAEDIGHLFFECSFAQEIFTKIGKWWDLVLPNDWSLANWRTWLQDLRLQKLTKEVLEGVLYVAWWYIWRFRNDTIFGKTLPKKSVIFDDIVAQSFLWCDSRSKKKIDWNLWHLNPSLIVM</sequence>
<dbReference type="Proteomes" id="UP001055811">
    <property type="component" value="Linkage Group LG02"/>
</dbReference>
<protein>
    <submittedName>
        <fullName evidence="1">Uncharacterized protein</fullName>
    </submittedName>
</protein>
<accession>A0ACB9G706</accession>
<evidence type="ECO:0000313" key="1">
    <source>
        <dbReference type="EMBL" id="KAI3779197.1"/>
    </source>
</evidence>
<comment type="caution">
    <text evidence="1">The sequence shown here is derived from an EMBL/GenBank/DDBJ whole genome shotgun (WGS) entry which is preliminary data.</text>
</comment>
<proteinExistence type="predicted"/>
<dbReference type="EMBL" id="CM042010">
    <property type="protein sequence ID" value="KAI3779197.1"/>
    <property type="molecule type" value="Genomic_DNA"/>
</dbReference>
<reference evidence="2" key="1">
    <citation type="journal article" date="2022" name="Mol. Ecol. Resour.">
        <title>The genomes of chicory, endive, great burdock and yacon provide insights into Asteraceae palaeo-polyploidization history and plant inulin production.</title>
        <authorList>
            <person name="Fan W."/>
            <person name="Wang S."/>
            <person name="Wang H."/>
            <person name="Wang A."/>
            <person name="Jiang F."/>
            <person name="Liu H."/>
            <person name="Zhao H."/>
            <person name="Xu D."/>
            <person name="Zhang Y."/>
        </authorList>
    </citation>
    <scope>NUCLEOTIDE SEQUENCE [LARGE SCALE GENOMIC DNA]</scope>
    <source>
        <strain evidence="2">cv. Punajuju</strain>
    </source>
</reference>
<reference evidence="1 2" key="2">
    <citation type="journal article" date="2022" name="Mol. Ecol. Resour.">
        <title>The genomes of chicory, endive, great burdock and yacon provide insights into Asteraceae paleo-polyploidization history and plant inulin production.</title>
        <authorList>
            <person name="Fan W."/>
            <person name="Wang S."/>
            <person name="Wang H."/>
            <person name="Wang A."/>
            <person name="Jiang F."/>
            <person name="Liu H."/>
            <person name="Zhao H."/>
            <person name="Xu D."/>
            <person name="Zhang Y."/>
        </authorList>
    </citation>
    <scope>NUCLEOTIDE SEQUENCE [LARGE SCALE GENOMIC DNA]</scope>
    <source>
        <strain evidence="2">cv. Punajuju</strain>
        <tissue evidence="1">Leaves</tissue>
    </source>
</reference>
<evidence type="ECO:0000313" key="2">
    <source>
        <dbReference type="Proteomes" id="UP001055811"/>
    </source>
</evidence>
<keyword evidence="2" id="KW-1185">Reference proteome</keyword>